<evidence type="ECO:0000313" key="6">
    <source>
        <dbReference type="Proteomes" id="UP000305546"/>
    </source>
</evidence>
<proteinExistence type="predicted"/>
<evidence type="ECO:0000256" key="1">
    <source>
        <dbReference type="ARBA" id="ARBA00023125"/>
    </source>
</evidence>
<dbReference type="PANTHER" id="PTHR43214">
    <property type="entry name" value="TWO-COMPONENT RESPONSE REGULATOR"/>
    <property type="match status" value="1"/>
</dbReference>
<feature type="modified residue" description="4-aspartylphosphate" evidence="2">
    <location>
        <position position="57"/>
    </location>
</feature>
<keyword evidence="6" id="KW-1185">Reference proteome</keyword>
<dbReference type="RefSeq" id="WP_139099808.1">
    <property type="nucleotide sequence ID" value="NZ_VDFW01000033.1"/>
</dbReference>
<dbReference type="InterPro" id="IPR016032">
    <property type="entry name" value="Sig_transdc_resp-reg_C-effctor"/>
</dbReference>
<feature type="domain" description="HTH luxR-type" evidence="3">
    <location>
        <begin position="137"/>
        <end position="202"/>
    </location>
</feature>
<dbReference type="PROSITE" id="PS50043">
    <property type="entry name" value="HTH_LUXR_2"/>
    <property type="match status" value="1"/>
</dbReference>
<keyword evidence="1" id="KW-0238">DNA-binding</keyword>
<dbReference type="Proteomes" id="UP000305546">
    <property type="component" value="Unassembled WGS sequence"/>
</dbReference>
<dbReference type="InterPro" id="IPR011006">
    <property type="entry name" value="CheY-like_superfamily"/>
</dbReference>
<keyword evidence="2" id="KW-0597">Phosphoprotein</keyword>
<dbReference type="InterPro" id="IPR039420">
    <property type="entry name" value="WalR-like"/>
</dbReference>
<gene>
    <name evidence="5" type="ORF">FG385_28080</name>
</gene>
<dbReference type="PROSITE" id="PS50110">
    <property type="entry name" value="RESPONSE_REGULATORY"/>
    <property type="match status" value="1"/>
</dbReference>
<evidence type="ECO:0000256" key="2">
    <source>
        <dbReference type="PROSITE-ProRule" id="PRU00169"/>
    </source>
</evidence>
<dbReference type="Gene3D" id="3.40.50.2300">
    <property type="match status" value="1"/>
</dbReference>
<evidence type="ECO:0000313" key="5">
    <source>
        <dbReference type="EMBL" id="TNC21572.1"/>
    </source>
</evidence>
<dbReference type="SMART" id="SM00421">
    <property type="entry name" value="HTH_LUXR"/>
    <property type="match status" value="1"/>
</dbReference>
<dbReference type="InterPro" id="IPR000792">
    <property type="entry name" value="Tscrpt_reg_LuxR_C"/>
</dbReference>
<dbReference type="InterPro" id="IPR001789">
    <property type="entry name" value="Sig_transdc_resp-reg_receiver"/>
</dbReference>
<dbReference type="SUPFAM" id="SSF46894">
    <property type="entry name" value="C-terminal effector domain of the bipartite response regulators"/>
    <property type="match status" value="1"/>
</dbReference>
<name>A0A5C4LUW5_9PSEU</name>
<comment type="caution">
    <text evidence="5">The sequence shown here is derived from an EMBL/GenBank/DDBJ whole genome shotgun (WGS) entry which is preliminary data.</text>
</comment>
<dbReference type="SMART" id="SM00448">
    <property type="entry name" value="REC"/>
    <property type="match status" value="1"/>
</dbReference>
<organism evidence="5 6">
    <name type="scientific">Amycolatopsis alkalitolerans</name>
    <dbReference type="NCBI Taxonomy" id="2547244"/>
    <lineage>
        <taxon>Bacteria</taxon>
        <taxon>Bacillati</taxon>
        <taxon>Actinomycetota</taxon>
        <taxon>Actinomycetes</taxon>
        <taxon>Pseudonocardiales</taxon>
        <taxon>Pseudonocardiaceae</taxon>
        <taxon>Amycolatopsis</taxon>
    </lineage>
</organism>
<dbReference type="PANTHER" id="PTHR43214:SF42">
    <property type="entry name" value="TRANSCRIPTIONAL REGULATORY PROTEIN DESR"/>
    <property type="match status" value="1"/>
</dbReference>
<dbReference type="PRINTS" id="PR00038">
    <property type="entry name" value="HTHLUXR"/>
</dbReference>
<dbReference type="EMBL" id="VDFW01000033">
    <property type="protein sequence ID" value="TNC21572.1"/>
    <property type="molecule type" value="Genomic_DNA"/>
</dbReference>
<protein>
    <submittedName>
        <fullName evidence="5">Response regulator transcription factor</fullName>
    </submittedName>
</protein>
<dbReference type="Pfam" id="PF00072">
    <property type="entry name" value="Response_reg"/>
    <property type="match status" value="1"/>
</dbReference>
<dbReference type="GO" id="GO:0006355">
    <property type="term" value="P:regulation of DNA-templated transcription"/>
    <property type="evidence" value="ECO:0007669"/>
    <property type="project" value="InterPro"/>
</dbReference>
<dbReference type="AlphaFoldDB" id="A0A5C4LUW5"/>
<accession>A0A5C4LUW5</accession>
<sequence length="204" mass="21645">MNQPIRVLLADDQRMFREAIRALLEMEGDITVAAEATTGEEAIEAALAHDVDVALLDIEMPGGDGLTVAKTLRRRGARCRCLIVTTFGRAGYLHRALDAEVAGFVVKDASAAALAQAIRKCAAGQRVIDPGLAAAAHRTGSSPLSPREREVLQATTSGAAIAEIARTLYLSEGTVRNRISTAITKLGARNRTDAVRIATSNGWL</sequence>
<dbReference type="CDD" id="cd06170">
    <property type="entry name" value="LuxR_C_like"/>
    <property type="match status" value="1"/>
</dbReference>
<reference evidence="5 6" key="1">
    <citation type="submission" date="2019-06" db="EMBL/GenBank/DDBJ databases">
        <title>Amycolatopsis alkalitolerans sp. nov., isolated from Gastrodia elata Blume.</title>
        <authorList>
            <person name="Narsing Rao M.P."/>
            <person name="Li W.J."/>
        </authorList>
    </citation>
    <scope>NUCLEOTIDE SEQUENCE [LARGE SCALE GENOMIC DNA]</scope>
    <source>
        <strain evidence="5 6">SYSUP0005</strain>
    </source>
</reference>
<evidence type="ECO:0000259" key="3">
    <source>
        <dbReference type="PROSITE" id="PS50043"/>
    </source>
</evidence>
<feature type="domain" description="Response regulatory" evidence="4">
    <location>
        <begin position="6"/>
        <end position="122"/>
    </location>
</feature>
<dbReference type="OrthoDB" id="9808843at2"/>
<dbReference type="GO" id="GO:0000160">
    <property type="term" value="P:phosphorelay signal transduction system"/>
    <property type="evidence" value="ECO:0007669"/>
    <property type="project" value="InterPro"/>
</dbReference>
<evidence type="ECO:0000259" key="4">
    <source>
        <dbReference type="PROSITE" id="PS50110"/>
    </source>
</evidence>
<dbReference type="Pfam" id="PF00196">
    <property type="entry name" value="GerE"/>
    <property type="match status" value="1"/>
</dbReference>
<dbReference type="SUPFAM" id="SSF52172">
    <property type="entry name" value="CheY-like"/>
    <property type="match status" value="1"/>
</dbReference>
<dbReference type="GO" id="GO:0003677">
    <property type="term" value="F:DNA binding"/>
    <property type="evidence" value="ECO:0007669"/>
    <property type="project" value="UniProtKB-KW"/>
</dbReference>